<keyword evidence="2" id="KW-1133">Transmembrane helix</keyword>
<organism evidence="4 5">
    <name type="scientific">Neoaquamicrobium sediminum</name>
    <dbReference type="NCBI Taxonomy" id="1849104"/>
    <lineage>
        <taxon>Bacteria</taxon>
        <taxon>Pseudomonadati</taxon>
        <taxon>Pseudomonadota</taxon>
        <taxon>Alphaproteobacteria</taxon>
        <taxon>Hyphomicrobiales</taxon>
        <taxon>Phyllobacteriaceae</taxon>
        <taxon>Neoaquamicrobium</taxon>
    </lineage>
</organism>
<name>A0ABV3WZ02_9HYPH</name>
<dbReference type="Pfam" id="PF19631">
    <property type="entry name" value="Trypco2"/>
    <property type="match status" value="2"/>
</dbReference>
<dbReference type="RefSeq" id="WP_368804629.1">
    <property type="nucleotide sequence ID" value="NZ_JAZHFV010000007.1"/>
</dbReference>
<keyword evidence="2" id="KW-0812">Transmembrane</keyword>
<evidence type="ECO:0000313" key="4">
    <source>
        <dbReference type="EMBL" id="MEX4009834.1"/>
    </source>
</evidence>
<dbReference type="Proteomes" id="UP001559025">
    <property type="component" value="Unassembled WGS sequence"/>
</dbReference>
<feature type="domain" description="Trypsin-co-occurring" evidence="3">
    <location>
        <begin position="51"/>
        <end position="130"/>
    </location>
</feature>
<gene>
    <name evidence="4" type="ORF">V1479_21180</name>
</gene>
<evidence type="ECO:0000259" key="3">
    <source>
        <dbReference type="Pfam" id="PF19631"/>
    </source>
</evidence>
<accession>A0ABV3WZ02</accession>
<comment type="caution">
    <text evidence="4">The sequence shown here is derived from an EMBL/GenBank/DDBJ whole genome shotgun (WGS) entry which is preliminary data.</text>
</comment>
<feature type="compositionally biased region" description="Basic and acidic residues" evidence="1">
    <location>
        <begin position="218"/>
        <end position="230"/>
    </location>
</feature>
<feature type="domain" description="Trypsin-co-occurring" evidence="3">
    <location>
        <begin position="157"/>
        <end position="219"/>
    </location>
</feature>
<keyword evidence="2" id="KW-0472">Membrane</keyword>
<reference evidence="4 5" key="1">
    <citation type="submission" date="2024-01" db="EMBL/GenBank/DDBJ databases">
        <title>New evidence supports the origin of RcGTA from prophage.</title>
        <authorList>
            <person name="Xu Y."/>
            <person name="Liu B."/>
            <person name="Chen F."/>
        </authorList>
    </citation>
    <scope>NUCLEOTIDE SEQUENCE [LARGE SCALE GENOMIC DNA]</scope>
    <source>
        <strain evidence="4 5">CBW1107-2</strain>
    </source>
</reference>
<keyword evidence="5" id="KW-1185">Reference proteome</keyword>
<evidence type="ECO:0000256" key="1">
    <source>
        <dbReference type="SAM" id="MobiDB-lite"/>
    </source>
</evidence>
<protein>
    <submittedName>
        <fullName evidence="4">Trypco2 family protein</fullName>
    </submittedName>
</protein>
<feature type="region of interest" description="Disordered" evidence="1">
    <location>
        <begin position="205"/>
        <end position="245"/>
    </location>
</feature>
<dbReference type="EMBL" id="JAZHFV010000007">
    <property type="protein sequence ID" value="MEX4009834.1"/>
    <property type="molecule type" value="Genomic_DNA"/>
</dbReference>
<dbReference type="InterPro" id="IPR045608">
    <property type="entry name" value="Trypco2"/>
</dbReference>
<feature type="compositionally biased region" description="Polar residues" evidence="1">
    <location>
        <begin position="205"/>
        <end position="216"/>
    </location>
</feature>
<feature type="transmembrane region" description="Helical" evidence="2">
    <location>
        <begin position="6"/>
        <end position="25"/>
    </location>
</feature>
<sequence>MDVQIILNALFAIAVVVAAVTFWRVGGRLLKATTIHDPNTDQAEIVGSVLLRTMISDIKSELQKLDGQGGIGSGLELKEIEIELLVQRKNEDKGEGKAETSITVPIFSKISVENGITLSRTETHTTKVTVTLAPDFPKMDAVDETRPLAFADLLISIRDALEAGIEDPPTLSANALEIELSFVLVKDKTTEGKFEVLVVSAGATTSAEDKNSNTVKLTFEHPDAGKERKPAAAPPKPRSPRRPAH</sequence>
<evidence type="ECO:0000313" key="5">
    <source>
        <dbReference type="Proteomes" id="UP001559025"/>
    </source>
</evidence>
<proteinExistence type="predicted"/>
<evidence type="ECO:0000256" key="2">
    <source>
        <dbReference type="SAM" id="Phobius"/>
    </source>
</evidence>